<dbReference type="Proteomes" id="UP001519295">
    <property type="component" value="Unassembled WGS sequence"/>
</dbReference>
<gene>
    <name evidence="1" type="ORF">JOF36_005894</name>
</gene>
<dbReference type="EMBL" id="JAGINU010000001">
    <property type="protein sequence ID" value="MBP2370198.1"/>
    <property type="molecule type" value="Genomic_DNA"/>
</dbReference>
<dbReference type="GO" id="GO:0004519">
    <property type="term" value="F:endonuclease activity"/>
    <property type="evidence" value="ECO:0007669"/>
    <property type="project" value="UniProtKB-KW"/>
</dbReference>
<dbReference type="InterPro" id="IPR035437">
    <property type="entry name" value="SNase_OB-fold_sf"/>
</dbReference>
<organism evidence="1 2">
    <name type="scientific">Pseudonocardia parietis</name>
    <dbReference type="NCBI Taxonomy" id="570936"/>
    <lineage>
        <taxon>Bacteria</taxon>
        <taxon>Bacillati</taxon>
        <taxon>Actinomycetota</taxon>
        <taxon>Actinomycetes</taxon>
        <taxon>Pseudonocardiales</taxon>
        <taxon>Pseudonocardiaceae</taxon>
        <taxon>Pseudonocardia</taxon>
    </lineage>
</organism>
<dbReference type="RefSeq" id="WP_210033255.1">
    <property type="nucleotide sequence ID" value="NZ_JAGINU010000001.1"/>
</dbReference>
<comment type="caution">
    <text evidence="1">The sequence shown here is derived from an EMBL/GenBank/DDBJ whole genome shotgun (WGS) entry which is preliminary data.</text>
</comment>
<evidence type="ECO:0000313" key="2">
    <source>
        <dbReference type="Proteomes" id="UP001519295"/>
    </source>
</evidence>
<dbReference type="Gene3D" id="2.40.50.90">
    <property type="match status" value="1"/>
</dbReference>
<keyword evidence="1" id="KW-0378">Hydrolase</keyword>
<keyword evidence="1" id="KW-0540">Nuclease</keyword>
<keyword evidence="2" id="KW-1185">Reference proteome</keyword>
<proteinExistence type="predicted"/>
<reference evidence="1 2" key="1">
    <citation type="submission" date="2021-03" db="EMBL/GenBank/DDBJ databases">
        <title>Sequencing the genomes of 1000 actinobacteria strains.</title>
        <authorList>
            <person name="Klenk H.-P."/>
        </authorList>
    </citation>
    <scope>NUCLEOTIDE SEQUENCE [LARGE SCALE GENOMIC DNA]</scope>
    <source>
        <strain evidence="1 2">DSM 45256</strain>
    </source>
</reference>
<dbReference type="SUPFAM" id="SSF50199">
    <property type="entry name" value="Staphylococcal nuclease"/>
    <property type="match status" value="1"/>
</dbReference>
<keyword evidence="1" id="KW-0255">Endonuclease</keyword>
<name>A0ABS4W1X2_9PSEU</name>
<sequence>MPTWDYPALRGPDGRVVVVEYHDGDTVRLALDAGCETAVFPWLRVAGVNCPELSDPGGSEAAEFLRSVLDRAERVDVHITGRSFARWVASVSVDGDDLAGMIVDAGHGVVHEE</sequence>
<accession>A0ABS4W1X2</accession>
<evidence type="ECO:0000313" key="1">
    <source>
        <dbReference type="EMBL" id="MBP2370198.1"/>
    </source>
</evidence>
<protein>
    <submittedName>
        <fullName evidence="1">Endonuclease YncB(Thermonuclease family)</fullName>
    </submittedName>
</protein>